<dbReference type="GO" id="GO:0008270">
    <property type="term" value="F:zinc ion binding"/>
    <property type="evidence" value="ECO:0007669"/>
    <property type="project" value="UniProtKB-KW"/>
</dbReference>
<dbReference type="AlphaFoldDB" id="A0A0G4F2N3"/>
<keyword evidence="1 5" id="KW-0479">Metal-binding</keyword>
<evidence type="ECO:0000256" key="2">
    <source>
        <dbReference type="ARBA" id="ARBA00022737"/>
    </source>
</evidence>
<dbReference type="EMBL" id="CDMZ01000078">
    <property type="protein sequence ID" value="CEM06137.1"/>
    <property type="molecule type" value="Genomic_DNA"/>
</dbReference>
<accession>A0A0G4F2N3</accession>
<dbReference type="InterPro" id="IPR036855">
    <property type="entry name" value="Znf_CCCH_sf"/>
</dbReference>
<dbReference type="InterPro" id="IPR041367">
    <property type="entry name" value="Znf-CCCH_4"/>
</dbReference>
<dbReference type="PANTHER" id="PTHR12547:SF18">
    <property type="entry name" value="PROTEIN TIS11"/>
    <property type="match status" value="1"/>
</dbReference>
<protein>
    <recommendedName>
        <fullName evidence="7">C3H1-type domain-containing protein</fullName>
    </recommendedName>
</protein>
<evidence type="ECO:0000313" key="8">
    <source>
        <dbReference type="EMBL" id="CEM06137.1"/>
    </source>
</evidence>
<keyword evidence="3 5" id="KW-0863">Zinc-finger</keyword>
<dbReference type="SUPFAM" id="SSF90229">
    <property type="entry name" value="CCCH zinc finger"/>
    <property type="match status" value="2"/>
</dbReference>
<reference evidence="8" key="1">
    <citation type="submission" date="2014-11" db="EMBL/GenBank/DDBJ databases">
        <authorList>
            <person name="Otto D Thomas"/>
            <person name="Naeem Raeece"/>
        </authorList>
    </citation>
    <scope>NUCLEOTIDE SEQUENCE</scope>
</reference>
<dbReference type="SMART" id="SM00356">
    <property type="entry name" value="ZnF_C3H1"/>
    <property type="match status" value="2"/>
</dbReference>
<feature type="compositionally biased region" description="Basic residues" evidence="6">
    <location>
        <begin position="316"/>
        <end position="330"/>
    </location>
</feature>
<feature type="region of interest" description="Disordered" evidence="6">
    <location>
        <begin position="100"/>
        <end position="269"/>
    </location>
</feature>
<evidence type="ECO:0000256" key="5">
    <source>
        <dbReference type="PROSITE-ProRule" id="PRU00723"/>
    </source>
</evidence>
<evidence type="ECO:0000256" key="6">
    <source>
        <dbReference type="SAM" id="MobiDB-lite"/>
    </source>
</evidence>
<keyword evidence="4 5" id="KW-0862">Zinc</keyword>
<feature type="compositionally biased region" description="Low complexity" evidence="6">
    <location>
        <begin position="194"/>
        <end position="206"/>
    </location>
</feature>
<feature type="domain" description="C3H1-type" evidence="7">
    <location>
        <begin position="45"/>
        <end position="73"/>
    </location>
</feature>
<evidence type="ECO:0000256" key="3">
    <source>
        <dbReference type="ARBA" id="ARBA00022771"/>
    </source>
</evidence>
<keyword evidence="2" id="KW-0677">Repeat</keyword>
<feature type="region of interest" description="Disordered" evidence="6">
    <location>
        <begin position="298"/>
        <end position="374"/>
    </location>
</feature>
<organism evidence="8">
    <name type="scientific">Chromera velia CCMP2878</name>
    <dbReference type="NCBI Taxonomy" id="1169474"/>
    <lineage>
        <taxon>Eukaryota</taxon>
        <taxon>Sar</taxon>
        <taxon>Alveolata</taxon>
        <taxon>Colpodellida</taxon>
        <taxon>Chromeraceae</taxon>
        <taxon>Chromera</taxon>
    </lineage>
</organism>
<dbReference type="VEuPathDB" id="CryptoDB:Cvel_14828"/>
<evidence type="ECO:0000259" key="7">
    <source>
        <dbReference type="PROSITE" id="PS50103"/>
    </source>
</evidence>
<dbReference type="GO" id="GO:0003729">
    <property type="term" value="F:mRNA binding"/>
    <property type="evidence" value="ECO:0007669"/>
    <property type="project" value="InterPro"/>
</dbReference>
<evidence type="ECO:0000256" key="4">
    <source>
        <dbReference type="ARBA" id="ARBA00022833"/>
    </source>
</evidence>
<feature type="compositionally biased region" description="Basic and acidic residues" evidence="6">
    <location>
        <begin position="100"/>
        <end position="131"/>
    </location>
</feature>
<dbReference type="PROSITE" id="PS50103">
    <property type="entry name" value="ZF_C3H1"/>
    <property type="match status" value="2"/>
</dbReference>
<feature type="compositionally biased region" description="Polar residues" evidence="6">
    <location>
        <begin position="138"/>
        <end position="150"/>
    </location>
</feature>
<dbReference type="InterPro" id="IPR000571">
    <property type="entry name" value="Znf_CCCH"/>
</dbReference>
<feature type="zinc finger region" description="C3H1-type" evidence="5">
    <location>
        <begin position="10"/>
        <end position="37"/>
    </location>
</feature>
<sequence length="415" mass="44539">MAEDNNYGFLHKTKICRHFLVGKCRMGPNCRFAHDAAELKDNPDLRYTSLCFSIAKGLPCKRGNLCTYAHSESELQQACDRLGEINPDLLKRNARITAEREGRLAPRDSVEASSSTHEEAEAGETIKKDPYRGPTESLGASPTSISSPNSAAAVGVFSSSSSSQGRQTAVLDSSHSAEPSPPPATAEGEGARLSSASAASGDHSAAVPRSKEGPLTPKLLPFQTIEPPPHRGTPLFSGVLPRQFSADPTTEGGAEREKSHQILPMSPSAGAVESLLKAATAENRNGRPVSASVSWMEYGRGGPAPSDETVPPSSAHHSRNSVRHAKSHRVERKDGRNDGEGQQPQSLRHAGRPEALHRCSSSRRSSLPPHWQSLVGPILFVPPGMDLENRNADRVGAALYCAFAEQQQSMRRGER</sequence>
<dbReference type="PANTHER" id="PTHR12547">
    <property type="entry name" value="CCCH ZINC FINGER/TIS11-RELATED"/>
    <property type="match status" value="1"/>
</dbReference>
<gene>
    <name evidence="8" type="ORF">Cvel_14828</name>
</gene>
<evidence type="ECO:0000256" key="1">
    <source>
        <dbReference type="ARBA" id="ARBA00022723"/>
    </source>
</evidence>
<name>A0A0G4F2N3_9ALVE</name>
<feature type="zinc finger region" description="C3H1-type" evidence="5">
    <location>
        <begin position="45"/>
        <end position="73"/>
    </location>
</feature>
<dbReference type="Pfam" id="PF18044">
    <property type="entry name" value="zf-CCCH_4"/>
    <property type="match status" value="1"/>
</dbReference>
<proteinExistence type="predicted"/>
<feature type="domain" description="C3H1-type" evidence="7">
    <location>
        <begin position="10"/>
        <end position="37"/>
    </location>
</feature>
<dbReference type="InterPro" id="IPR045877">
    <property type="entry name" value="ZFP36-like"/>
</dbReference>
<dbReference type="Gene3D" id="3.30.1370.210">
    <property type="match status" value="1"/>
</dbReference>